<dbReference type="GeneID" id="109483967"/>
<dbReference type="RefSeq" id="XP_019642677.1">
    <property type="nucleotide sequence ID" value="XM_019787118.1"/>
</dbReference>
<dbReference type="PROSITE" id="PS50017">
    <property type="entry name" value="DEATH_DOMAIN"/>
    <property type="match status" value="1"/>
</dbReference>
<name>A0A6P5A0B7_BRABE</name>
<dbReference type="GO" id="GO:0007165">
    <property type="term" value="P:signal transduction"/>
    <property type="evidence" value="ECO:0007669"/>
    <property type="project" value="InterPro"/>
</dbReference>
<reference evidence="4 5" key="1">
    <citation type="submission" date="2025-04" db="UniProtKB">
        <authorList>
            <consortium name="RefSeq"/>
        </authorList>
    </citation>
    <scope>IDENTIFICATION</scope>
    <source>
        <tissue evidence="4 5">Gonad</tissue>
    </source>
</reference>
<dbReference type="AlphaFoldDB" id="A0A6P5A0B7"/>
<dbReference type="InterPro" id="IPR000488">
    <property type="entry name" value="Death_dom"/>
</dbReference>
<protein>
    <submittedName>
        <fullName evidence="4 5">Uncharacterized protein LOC109483967 isoform X1</fullName>
    </submittedName>
</protein>
<evidence type="ECO:0000313" key="3">
    <source>
        <dbReference type="Proteomes" id="UP000515135"/>
    </source>
</evidence>
<proteinExistence type="predicted"/>
<sequence length="303" mass="34832">MAEASTVDGDVDAEEDNGYKNMSLVAPSCSDLRISKISDVFLLNPRLAFDTIVNNMCYKWMELGYRLGLTDPEINTIALKCREDPRPCCYKMLWKWQVKNGSGATWEQLEMIVSEIGHKDVSEKLRKKRGDFNKKPNMYYQLSAGIDASQTRSKSIVAKSETYASMLYHDDYARELVESNDQYEQQVVKSKDPKSDPEYRALLHDMDYEVKRAEKLEVRRRYLALKEENDRLERELEMKAKNIERRSLQNNDTDSAIGSGATRSHRSLTSSTNDGSRPGAETKVPMIEYYNVVDKQCEDSNNQ</sequence>
<dbReference type="CDD" id="cd01670">
    <property type="entry name" value="Death"/>
    <property type="match status" value="1"/>
</dbReference>
<dbReference type="InterPro" id="IPR016729">
    <property type="entry name" value="FADD"/>
</dbReference>
<dbReference type="RefSeq" id="XP_019642679.1">
    <property type="nucleotide sequence ID" value="XM_019787120.1"/>
</dbReference>
<dbReference type="RefSeq" id="XP_019642678.1">
    <property type="nucleotide sequence ID" value="XM_019787119.1"/>
</dbReference>
<dbReference type="RefSeq" id="XP_019642682.1">
    <property type="nucleotide sequence ID" value="XM_019787123.1"/>
</dbReference>
<evidence type="ECO:0000313" key="10">
    <source>
        <dbReference type="RefSeq" id="XP_019642683.1"/>
    </source>
</evidence>
<dbReference type="InterPro" id="IPR011029">
    <property type="entry name" value="DEATH-like_dom_sf"/>
</dbReference>
<evidence type="ECO:0000256" key="1">
    <source>
        <dbReference type="SAM" id="MobiDB-lite"/>
    </source>
</evidence>
<dbReference type="RefSeq" id="XP_019642683.1">
    <property type="nucleotide sequence ID" value="XM_019787124.1"/>
</dbReference>
<evidence type="ECO:0000313" key="6">
    <source>
        <dbReference type="RefSeq" id="XP_019642679.1"/>
    </source>
</evidence>
<dbReference type="KEGG" id="bbel:109483967"/>
<dbReference type="Pfam" id="PF00531">
    <property type="entry name" value="Death"/>
    <property type="match status" value="1"/>
</dbReference>
<feature type="region of interest" description="Disordered" evidence="1">
    <location>
        <begin position="243"/>
        <end position="285"/>
    </location>
</feature>
<feature type="domain" description="Death" evidence="2">
    <location>
        <begin position="45"/>
        <end position="129"/>
    </location>
</feature>
<evidence type="ECO:0000313" key="5">
    <source>
        <dbReference type="RefSeq" id="XP_019642678.1"/>
    </source>
</evidence>
<evidence type="ECO:0000259" key="2">
    <source>
        <dbReference type="PROSITE" id="PS50017"/>
    </source>
</evidence>
<accession>A0A6P5A0B7</accession>
<gene>
    <name evidence="4 5 6 7 8 9 10" type="primary">LOC109483967</name>
</gene>
<keyword evidence="3" id="KW-1185">Reference proteome</keyword>
<dbReference type="RefSeq" id="XP_019642680.1">
    <property type="nucleotide sequence ID" value="XM_019787121.1"/>
</dbReference>
<dbReference type="Proteomes" id="UP000515135">
    <property type="component" value="Unplaced"/>
</dbReference>
<evidence type="ECO:0000313" key="8">
    <source>
        <dbReference type="RefSeq" id="XP_019642681.1"/>
    </source>
</evidence>
<dbReference type="PANTHER" id="PTHR15077">
    <property type="entry name" value="FAS-ASSOCIATING DEATH DOMAIN-CONTAINING PROTEIN FADD"/>
    <property type="match status" value="1"/>
</dbReference>
<evidence type="ECO:0000313" key="9">
    <source>
        <dbReference type="RefSeq" id="XP_019642682.1"/>
    </source>
</evidence>
<dbReference type="SUPFAM" id="SSF47986">
    <property type="entry name" value="DEATH domain"/>
    <property type="match status" value="1"/>
</dbReference>
<dbReference type="Gene3D" id="1.10.533.10">
    <property type="entry name" value="Death Domain, Fas"/>
    <property type="match status" value="1"/>
</dbReference>
<organism evidence="3 10">
    <name type="scientific">Branchiostoma belcheri</name>
    <name type="common">Amphioxus</name>
    <dbReference type="NCBI Taxonomy" id="7741"/>
    <lineage>
        <taxon>Eukaryota</taxon>
        <taxon>Metazoa</taxon>
        <taxon>Chordata</taxon>
        <taxon>Cephalochordata</taxon>
        <taxon>Leptocardii</taxon>
        <taxon>Amphioxiformes</taxon>
        <taxon>Branchiostomatidae</taxon>
        <taxon>Branchiostoma</taxon>
    </lineage>
</organism>
<evidence type="ECO:0000313" key="4">
    <source>
        <dbReference type="RefSeq" id="XP_019642677.1"/>
    </source>
</evidence>
<dbReference type="RefSeq" id="XP_019642681.1">
    <property type="nucleotide sequence ID" value="XM_019787122.1"/>
</dbReference>
<evidence type="ECO:0000313" key="7">
    <source>
        <dbReference type="RefSeq" id="XP_019642680.1"/>
    </source>
</evidence>